<accession>A0ABS2F184</accession>
<feature type="transmembrane region" description="Helical" evidence="1">
    <location>
        <begin position="20"/>
        <end position="46"/>
    </location>
</feature>
<dbReference type="RefSeq" id="WP_204792709.1">
    <property type="nucleotide sequence ID" value="NZ_JACSNQ010000002.1"/>
</dbReference>
<gene>
    <name evidence="2" type="ORF">H9X80_02130</name>
</gene>
<feature type="transmembrane region" description="Helical" evidence="1">
    <location>
        <begin position="185"/>
        <end position="206"/>
    </location>
</feature>
<evidence type="ECO:0000256" key="1">
    <source>
        <dbReference type="SAM" id="Phobius"/>
    </source>
</evidence>
<sequence length="225" mass="23077">MASSTSMRSSLDGRERTLRLGRVSSVLAAVAAALALFGGVGLWGVFLPLLGMPDAVGRVADTLLQVAGNVQSALPFAIERLDQLVEFLRRLSEGDLAWLVAAVTTVHAVVTLAALVCAVIASWRRMAPLALASGVLSALDVGAVWYACSVANVELYLALRSVAEGNPWAVGRGVAGLPAELAPNLGMQTALVLAVLAIALAAWALVRARRAGAADAADAAGTADR</sequence>
<comment type="caution">
    <text evidence="2">The sequence shown here is derived from an EMBL/GenBank/DDBJ whole genome shotgun (WGS) entry which is preliminary data.</text>
</comment>
<proteinExistence type="predicted"/>
<feature type="transmembrane region" description="Helical" evidence="1">
    <location>
        <begin position="128"/>
        <end position="147"/>
    </location>
</feature>
<organism evidence="2 3">
    <name type="scientific">Olsenella profusa</name>
    <dbReference type="NCBI Taxonomy" id="138595"/>
    <lineage>
        <taxon>Bacteria</taxon>
        <taxon>Bacillati</taxon>
        <taxon>Actinomycetota</taxon>
        <taxon>Coriobacteriia</taxon>
        <taxon>Coriobacteriales</taxon>
        <taxon>Atopobiaceae</taxon>
        <taxon>Olsenella</taxon>
    </lineage>
</organism>
<protein>
    <submittedName>
        <fullName evidence="2">Uncharacterized protein</fullName>
    </submittedName>
</protein>
<keyword evidence="1" id="KW-0472">Membrane</keyword>
<feature type="transmembrane region" description="Helical" evidence="1">
    <location>
        <begin position="96"/>
        <end position="121"/>
    </location>
</feature>
<name>A0ABS2F184_9ACTN</name>
<dbReference type="Proteomes" id="UP000712527">
    <property type="component" value="Unassembled WGS sequence"/>
</dbReference>
<keyword evidence="3" id="KW-1185">Reference proteome</keyword>
<evidence type="ECO:0000313" key="2">
    <source>
        <dbReference type="EMBL" id="MBM6774353.1"/>
    </source>
</evidence>
<keyword evidence="1" id="KW-0812">Transmembrane</keyword>
<evidence type="ECO:0000313" key="3">
    <source>
        <dbReference type="Proteomes" id="UP000712527"/>
    </source>
</evidence>
<reference evidence="2 3" key="1">
    <citation type="journal article" date="2021" name="Sci. Rep.">
        <title>The distribution of antibiotic resistance genes in chicken gut microbiota commensals.</title>
        <authorList>
            <person name="Juricova H."/>
            <person name="Matiasovicova J."/>
            <person name="Kubasova T."/>
            <person name="Cejkova D."/>
            <person name="Rychlik I."/>
        </authorList>
    </citation>
    <scope>NUCLEOTIDE SEQUENCE [LARGE SCALE GENOMIC DNA]</scope>
    <source>
        <strain evidence="2 3">An794</strain>
    </source>
</reference>
<dbReference type="EMBL" id="JACSNQ010000002">
    <property type="protein sequence ID" value="MBM6774353.1"/>
    <property type="molecule type" value="Genomic_DNA"/>
</dbReference>
<keyword evidence="1" id="KW-1133">Transmembrane helix</keyword>